<dbReference type="Gene3D" id="1.10.10.10">
    <property type="entry name" value="Winged helix-like DNA-binding domain superfamily/Winged helix DNA-binding domain"/>
    <property type="match status" value="1"/>
</dbReference>
<dbReference type="InterPro" id="IPR019888">
    <property type="entry name" value="Tscrpt_reg_AsnC-like"/>
</dbReference>
<dbReference type="CDD" id="cd00090">
    <property type="entry name" value="HTH_ARSR"/>
    <property type="match status" value="1"/>
</dbReference>
<dbReference type="RefSeq" id="WP_206558715.1">
    <property type="nucleotide sequence ID" value="NZ_JAFKCZ010000001.1"/>
</dbReference>
<organism evidence="5 6">
    <name type="scientific">Parahaliea mediterranea</name>
    <dbReference type="NCBI Taxonomy" id="651086"/>
    <lineage>
        <taxon>Bacteria</taxon>
        <taxon>Pseudomonadati</taxon>
        <taxon>Pseudomonadota</taxon>
        <taxon>Gammaproteobacteria</taxon>
        <taxon>Cellvibrionales</taxon>
        <taxon>Halieaceae</taxon>
        <taxon>Parahaliea</taxon>
    </lineage>
</organism>
<evidence type="ECO:0000313" key="6">
    <source>
        <dbReference type="Proteomes" id="UP000664303"/>
    </source>
</evidence>
<evidence type="ECO:0000259" key="4">
    <source>
        <dbReference type="PROSITE" id="PS50956"/>
    </source>
</evidence>
<dbReference type="InterPro" id="IPR019885">
    <property type="entry name" value="Tscrpt_reg_HTH_AsnC-type_CS"/>
</dbReference>
<dbReference type="PROSITE" id="PS00519">
    <property type="entry name" value="HTH_ASNC_1"/>
    <property type="match status" value="1"/>
</dbReference>
<dbReference type="GO" id="GO:0043565">
    <property type="term" value="F:sequence-specific DNA binding"/>
    <property type="evidence" value="ECO:0007669"/>
    <property type="project" value="InterPro"/>
</dbReference>
<dbReference type="PRINTS" id="PR00033">
    <property type="entry name" value="HTHASNC"/>
</dbReference>
<accession>A0A939DBN0</accession>
<evidence type="ECO:0000256" key="2">
    <source>
        <dbReference type="ARBA" id="ARBA00023125"/>
    </source>
</evidence>
<evidence type="ECO:0000313" key="5">
    <source>
        <dbReference type="EMBL" id="MBN7795283.1"/>
    </source>
</evidence>
<dbReference type="PROSITE" id="PS50956">
    <property type="entry name" value="HTH_ASNC_2"/>
    <property type="match status" value="1"/>
</dbReference>
<gene>
    <name evidence="5" type="ORF">JYP50_01685</name>
</gene>
<reference evidence="5" key="1">
    <citation type="submission" date="2021-02" db="EMBL/GenBank/DDBJ databases">
        <title>PHA producing bacteria isolated from coastal sediment in Guangdong, Shenzhen.</title>
        <authorList>
            <person name="Zheng W."/>
            <person name="Yu S."/>
            <person name="Huang Y."/>
        </authorList>
    </citation>
    <scope>NUCLEOTIDE SEQUENCE</scope>
    <source>
        <strain evidence="5">TN14-10</strain>
    </source>
</reference>
<keyword evidence="2" id="KW-0238">DNA-binding</keyword>
<dbReference type="InterPro" id="IPR000485">
    <property type="entry name" value="AsnC-type_HTH_dom"/>
</dbReference>
<comment type="caution">
    <text evidence="5">The sequence shown here is derived from an EMBL/GenBank/DDBJ whole genome shotgun (WGS) entry which is preliminary data.</text>
</comment>
<dbReference type="Pfam" id="PF01037">
    <property type="entry name" value="AsnC_trans_reg"/>
    <property type="match status" value="1"/>
</dbReference>
<dbReference type="AlphaFoldDB" id="A0A939DBN0"/>
<dbReference type="SUPFAM" id="SSF46785">
    <property type="entry name" value="Winged helix' DNA-binding domain"/>
    <property type="match status" value="1"/>
</dbReference>
<dbReference type="PANTHER" id="PTHR30154">
    <property type="entry name" value="LEUCINE-RESPONSIVE REGULATORY PROTEIN"/>
    <property type="match status" value="1"/>
</dbReference>
<dbReference type="InterPro" id="IPR019887">
    <property type="entry name" value="Tscrpt_reg_AsnC/Lrp_C"/>
</dbReference>
<dbReference type="SMART" id="SM00344">
    <property type="entry name" value="HTH_ASNC"/>
    <property type="match status" value="1"/>
</dbReference>
<dbReference type="EMBL" id="JAFKCZ010000001">
    <property type="protein sequence ID" value="MBN7795283.1"/>
    <property type="molecule type" value="Genomic_DNA"/>
</dbReference>
<dbReference type="InterPro" id="IPR036390">
    <property type="entry name" value="WH_DNA-bd_sf"/>
</dbReference>
<dbReference type="PANTHER" id="PTHR30154:SF34">
    <property type="entry name" value="TRANSCRIPTIONAL REGULATOR AZLB"/>
    <property type="match status" value="1"/>
</dbReference>
<dbReference type="InterPro" id="IPR011991">
    <property type="entry name" value="ArsR-like_HTH"/>
</dbReference>
<sequence>MDRTDIRILERLQRDGRISNQALAEELGISPAACWRRVRGLEEAGVVDRYAALLNRRRLGLNLCAFVHVTLARHVQESKIPFEEAVLERPEVLECFATTGDADFILQVVTADIASFDAFLEEFLFSLPQISQVRSNIALRELKRDTALPLDYAMREGD</sequence>
<keyword evidence="3" id="KW-0804">Transcription</keyword>
<dbReference type="Proteomes" id="UP000664303">
    <property type="component" value="Unassembled WGS sequence"/>
</dbReference>
<dbReference type="Pfam" id="PF13412">
    <property type="entry name" value="HTH_24"/>
    <property type="match status" value="1"/>
</dbReference>
<proteinExistence type="predicted"/>
<protein>
    <submittedName>
        <fullName evidence="5">Lrp/AsnC family transcriptional regulator</fullName>
    </submittedName>
</protein>
<dbReference type="GO" id="GO:0043200">
    <property type="term" value="P:response to amino acid"/>
    <property type="evidence" value="ECO:0007669"/>
    <property type="project" value="TreeGrafter"/>
</dbReference>
<keyword evidence="1" id="KW-0805">Transcription regulation</keyword>
<evidence type="ECO:0000256" key="1">
    <source>
        <dbReference type="ARBA" id="ARBA00023015"/>
    </source>
</evidence>
<dbReference type="Gene3D" id="3.30.70.920">
    <property type="match status" value="1"/>
</dbReference>
<keyword evidence="6" id="KW-1185">Reference proteome</keyword>
<feature type="domain" description="HTH asnC-type" evidence="4">
    <location>
        <begin position="1"/>
        <end position="62"/>
    </location>
</feature>
<dbReference type="SUPFAM" id="SSF54909">
    <property type="entry name" value="Dimeric alpha+beta barrel"/>
    <property type="match status" value="1"/>
</dbReference>
<dbReference type="GO" id="GO:0005829">
    <property type="term" value="C:cytosol"/>
    <property type="evidence" value="ECO:0007669"/>
    <property type="project" value="TreeGrafter"/>
</dbReference>
<name>A0A939DBN0_9GAMM</name>
<dbReference type="InterPro" id="IPR011008">
    <property type="entry name" value="Dimeric_a/b-barrel"/>
</dbReference>
<dbReference type="GO" id="GO:0006355">
    <property type="term" value="P:regulation of DNA-templated transcription"/>
    <property type="evidence" value="ECO:0007669"/>
    <property type="project" value="UniProtKB-ARBA"/>
</dbReference>
<dbReference type="InterPro" id="IPR036388">
    <property type="entry name" value="WH-like_DNA-bd_sf"/>
</dbReference>
<evidence type="ECO:0000256" key="3">
    <source>
        <dbReference type="ARBA" id="ARBA00023163"/>
    </source>
</evidence>